<organism evidence="1 2">
    <name type="scientific">Entomophthora muscae</name>
    <dbReference type="NCBI Taxonomy" id="34485"/>
    <lineage>
        <taxon>Eukaryota</taxon>
        <taxon>Fungi</taxon>
        <taxon>Fungi incertae sedis</taxon>
        <taxon>Zoopagomycota</taxon>
        <taxon>Entomophthoromycotina</taxon>
        <taxon>Entomophthoromycetes</taxon>
        <taxon>Entomophthorales</taxon>
        <taxon>Entomophthoraceae</taxon>
        <taxon>Entomophthora</taxon>
    </lineage>
</organism>
<dbReference type="Proteomes" id="UP001165960">
    <property type="component" value="Unassembled WGS sequence"/>
</dbReference>
<proteinExistence type="predicted"/>
<comment type="caution">
    <text evidence="1">The sequence shown here is derived from an EMBL/GenBank/DDBJ whole genome shotgun (WGS) entry which is preliminary data.</text>
</comment>
<reference evidence="1" key="1">
    <citation type="submission" date="2022-04" db="EMBL/GenBank/DDBJ databases">
        <title>Genome of the entomopathogenic fungus Entomophthora muscae.</title>
        <authorList>
            <person name="Elya C."/>
            <person name="Lovett B.R."/>
            <person name="Lee E."/>
            <person name="Macias A.M."/>
            <person name="Hajek A.E."/>
            <person name="De Bivort B.L."/>
            <person name="Kasson M.T."/>
            <person name="De Fine Licht H.H."/>
            <person name="Stajich J.E."/>
        </authorList>
    </citation>
    <scope>NUCLEOTIDE SEQUENCE</scope>
    <source>
        <strain evidence="1">Berkeley</strain>
    </source>
</reference>
<keyword evidence="2" id="KW-1185">Reference proteome</keyword>
<name>A0ACC2TF71_9FUNG</name>
<protein>
    <submittedName>
        <fullName evidence="1">Uncharacterized protein</fullName>
    </submittedName>
</protein>
<sequence length="221" mass="24296">MKLIIATLLSLVAGQVPAAIANVVSESVTVRPFTAGGQATKEQEPITNCLKDNCFLSKKKDGTMLYVELSFEDELNIFSTQKDGLEPYDGVHIVASATTEFSKLYEYISEEKNNDINKKSLLTLPWTSKSAAGFEAALSLAVTKFKAVFINIEFTALIPTVLEDDSIKDFEDKIIFLVKGNKKSGDKPTGFEKYAVIYEVAEDHSSSSLFAFKHDICTNQG</sequence>
<evidence type="ECO:0000313" key="2">
    <source>
        <dbReference type="Proteomes" id="UP001165960"/>
    </source>
</evidence>
<gene>
    <name evidence="1" type="ORF">DSO57_1017873</name>
</gene>
<accession>A0ACC2TF71</accession>
<evidence type="ECO:0000313" key="1">
    <source>
        <dbReference type="EMBL" id="KAJ9073313.1"/>
    </source>
</evidence>
<dbReference type="EMBL" id="QTSX02002916">
    <property type="protein sequence ID" value="KAJ9073313.1"/>
    <property type="molecule type" value="Genomic_DNA"/>
</dbReference>